<dbReference type="EMBL" id="BONG01000022">
    <property type="protein sequence ID" value="GIF90382.1"/>
    <property type="molecule type" value="Genomic_DNA"/>
</dbReference>
<protein>
    <submittedName>
        <fullName evidence="2">Putative baseplate assembly protein</fullName>
    </submittedName>
</protein>
<dbReference type="AlphaFoldDB" id="A0A8J3K0T4"/>
<proteinExistence type="predicted"/>
<evidence type="ECO:0000313" key="2">
    <source>
        <dbReference type="EMBL" id="GIF90382.1"/>
    </source>
</evidence>
<accession>A0A8J3K0T4</accession>
<evidence type="ECO:0000256" key="1">
    <source>
        <dbReference type="SAM" id="MobiDB-lite"/>
    </source>
</evidence>
<gene>
    <name evidence="2" type="ORF">Cch02nite_38260</name>
</gene>
<dbReference type="RefSeq" id="WP_191842810.1">
    <property type="nucleotide sequence ID" value="NZ_BAAALB010000028.1"/>
</dbReference>
<dbReference type="Proteomes" id="UP000619293">
    <property type="component" value="Unassembled WGS sequence"/>
</dbReference>
<feature type="region of interest" description="Disordered" evidence="1">
    <location>
        <begin position="826"/>
        <end position="851"/>
    </location>
</feature>
<comment type="caution">
    <text evidence="2">The sequence shown here is derived from an EMBL/GenBank/DDBJ whole genome shotgun (WGS) entry which is preliminary data.</text>
</comment>
<reference evidence="2 3" key="1">
    <citation type="submission" date="2021-01" db="EMBL/GenBank/DDBJ databases">
        <title>Whole genome shotgun sequence of Catellatospora chokoriensis NBRC 107358.</title>
        <authorList>
            <person name="Komaki H."/>
            <person name="Tamura T."/>
        </authorList>
    </citation>
    <scope>NUCLEOTIDE SEQUENCE [LARGE SCALE GENOMIC DNA]</scope>
    <source>
        <strain evidence="2 3">NBRC 107358</strain>
    </source>
</reference>
<organism evidence="2 3">
    <name type="scientific">Catellatospora chokoriensis</name>
    <dbReference type="NCBI Taxonomy" id="310353"/>
    <lineage>
        <taxon>Bacteria</taxon>
        <taxon>Bacillati</taxon>
        <taxon>Actinomycetota</taxon>
        <taxon>Actinomycetes</taxon>
        <taxon>Micromonosporales</taxon>
        <taxon>Micromonosporaceae</taxon>
        <taxon>Catellatospora</taxon>
    </lineage>
</organism>
<sequence length="851" mass="90557">MSEQGRTGVDVDREARVALIRGSGHNGIDFVELLPAQPRSMSDGGRTLLVHLLRGPVPAELDRSRVAVVGGVRPDPRINPVRVGWAYPAAAVTSADPPPLVTDADQQAVRAALQPQVRDRVLVVRTSSGGDWSTYVLRLLGAGTHLAPDGFDEPLAEIPFVFTVDCPSDLDCRASQQVAGPPEPAPVVDYLARDYAALRVTLLDRLAAQLPQWTDRSPADLGVTLAELFAYLGDRLAYWQDAVGVEAYLSTARRRTSVRRHARLLDYHVHDGCSARAWLAFTVGGPDKDGTARPDAVADVELPAGTAVADHVPATAAGIVSADEAAAAGAVVFETCIAARLTAARDKLQLHSWGDPDHTLPAGTTCAYVQVPADTPDLLLHTGDVLVLAEVGASGRPDSGDPARRYAVRLDREPTLRQDPLAPAGVKVVEVHWHPDDALRGQLRVSRPAADGHMFVAAVALANVVPADHGATVAVAELDPAQVPQHGGYRPRLPQPGLAWVEPYRLAPDAPAAAVLRPDPHGAVPQIELKDQIYTWSARRDLLDSGWLDAHLAVDMESDGVTRLRFGDGVLGRQPIAGTRLQGHCRIGGGTHGNVAAGQLTKLLRLPDGQVLSGISVDNPIPAAGGTDPQPIAEARNLAPHAFRGQLRAVTPADYAAVASVFPTVQRAVARRRWTGSWYAHEVMIDPIAGHGEDATVGAQIATALQMRRMAGVDVETARPVYVPLEIVFTAHVHPGYSRSSIAEQLRQALGTGTQPDGRRGFFHPDNFTFGQPVYLSDVVAAVMAVPGVARVEVDDTPGSGNVFGRWGRPSRNEVALGRIEMAPREVARADSDPSNPENGRAEVLLEGGEA</sequence>
<evidence type="ECO:0000313" key="3">
    <source>
        <dbReference type="Proteomes" id="UP000619293"/>
    </source>
</evidence>
<keyword evidence="3" id="KW-1185">Reference proteome</keyword>
<name>A0A8J3K0T4_9ACTN</name>